<dbReference type="PANTHER" id="PTHR33909:SF1">
    <property type="entry name" value="SEC TRANSLOCON ACCESSORY COMPLEX SUBUNIT YAJC"/>
    <property type="match status" value="1"/>
</dbReference>
<keyword evidence="4" id="KW-1003">Cell membrane</keyword>
<feature type="transmembrane region" description="Helical" evidence="10">
    <location>
        <begin position="20"/>
        <end position="38"/>
    </location>
</feature>
<evidence type="ECO:0000256" key="10">
    <source>
        <dbReference type="SAM" id="Phobius"/>
    </source>
</evidence>
<keyword evidence="5 10" id="KW-0812">Transmembrane</keyword>
<protein>
    <submittedName>
        <fullName evidence="11">Preprotein translocase subunit YajC</fullName>
    </submittedName>
</protein>
<keyword evidence="8" id="KW-0811">Translocation</keyword>
<sequence>MSAAGSGNGEIITHTHGTSTLYWIFFAVLIGMTVWMFMQQSRTQKNRQQLQNSLQKGDRVVTVGGVIGTVMQVDERRVVLQIADGVRIDVLKTAIGGKYQES</sequence>
<reference evidence="12" key="1">
    <citation type="submission" date="2017-04" db="EMBL/GenBank/DDBJ databases">
        <authorList>
            <person name="Varghese N."/>
            <person name="Submissions S."/>
        </authorList>
    </citation>
    <scope>NUCLEOTIDE SEQUENCE [LARGE SCALE GENOMIC DNA]</scope>
    <source>
        <strain evidence="12">DSM 9293</strain>
    </source>
</reference>
<dbReference type="AlphaFoldDB" id="A0A1W1W5M6"/>
<evidence type="ECO:0000256" key="8">
    <source>
        <dbReference type="ARBA" id="ARBA00023010"/>
    </source>
</evidence>
<keyword evidence="9 10" id="KW-0472">Membrane</keyword>
<evidence type="ECO:0000256" key="9">
    <source>
        <dbReference type="ARBA" id="ARBA00023136"/>
    </source>
</evidence>
<gene>
    <name evidence="11" type="ORF">SAMN00768000_0017</name>
</gene>
<dbReference type="EMBL" id="FWWY01000001">
    <property type="protein sequence ID" value="SMC01597.1"/>
    <property type="molecule type" value="Genomic_DNA"/>
</dbReference>
<evidence type="ECO:0000256" key="3">
    <source>
        <dbReference type="ARBA" id="ARBA00022448"/>
    </source>
</evidence>
<evidence type="ECO:0000313" key="12">
    <source>
        <dbReference type="Proteomes" id="UP000192660"/>
    </source>
</evidence>
<name>A0A1W1W5M6_SULTA</name>
<keyword evidence="7 10" id="KW-1133">Transmembrane helix</keyword>
<dbReference type="NCBIfam" id="TIGR00739">
    <property type="entry name" value="yajC"/>
    <property type="match status" value="1"/>
</dbReference>
<dbReference type="STRING" id="28034.BFX07_07865"/>
<comment type="similarity">
    <text evidence="2">Belongs to the YajC family.</text>
</comment>
<evidence type="ECO:0000313" key="11">
    <source>
        <dbReference type="EMBL" id="SMC01597.1"/>
    </source>
</evidence>
<evidence type="ECO:0000256" key="6">
    <source>
        <dbReference type="ARBA" id="ARBA00022927"/>
    </source>
</evidence>
<dbReference type="Pfam" id="PF02699">
    <property type="entry name" value="YajC"/>
    <property type="match status" value="1"/>
</dbReference>
<evidence type="ECO:0000256" key="1">
    <source>
        <dbReference type="ARBA" id="ARBA00004162"/>
    </source>
</evidence>
<dbReference type="InterPro" id="IPR003849">
    <property type="entry name" value="Preprotein_translocase_YajC"/>
</dbReference>
<dbReference type="RefSeq" id="WP_278245797.1">
    <property type="nucleotide sequence ID" value="NZ_FWWY01000001.1"/>
</dbReference>
<proteinExistence type="inferred from homology"/>
<dbReference type="GO" id="GO:0015031">
    <property type="term" value="P:protein transport"/>
    <property type="evidence" value="ECO:0007669"/>
    <property type="project" value="UniProtKB-KW"/>
</dbReference>
<dbReference type="GO" id="GO:0005886">
    <property type="term" value="C:plasma membrane"/>
    <property type="evidence" value="ECO:0007669"/>
    <property type="project" value="UniProtKB-SubCell"/>
</dbReference>
<evidence type="ECO:0000256" key="5">
    <source>
        <dbReference type="ARBA" id="ARBA00022692"/>
    </source>
</evidence>
<evidence type="ECO:0000256" key="2">
    <source>
        <dbReference type="ARBA" id="ARBA00006742"/>
    </source>
</evidence>
<keyword evidence="6" id="KW-0653">Protein transport</keyword>
<accession>A0A1W1W5M6</accession>
<dbReference type="SMART" id="SM01323">
    <property type="entry name" value="YajC"/>
    <property type="match status" value="1"/>
</dbReference>
<comment type="subcellular location">
    <subcellularLocation>
        <location evidence="1">Cell membrane</location>
        <topology evidence="1">Single-pass membrane protein</topology>
    </subcellularLocation>
</comment>
<evidence type="ECO:0000256" key="4">
    <source>
        <dbReference type="ARBA" id="ARBA00022475"/>
    </source>
</evidence>
<dbReference type="Proteomes" id="UP000192660">
    <property type="component" value="Unassembled WGS sequence"/>
</dbReference>
<dbReference type="PANTHER" id="PTHR33909">
    <property type="entry name" value="SEC TRANSLOCON ACCESSORY COMPLEX SUBUNIT YAJC"/>
    <property type="match status" value="1"/>
</dbReference>
<organism evidence="11 12">
    <name type="scientific">Sulfobacillus thermosulfidooxidans (strain DSM 9293 / VKM B-1269 / AT-1)</name>
    <dbReference type="NCBI Taxonomy" id="929705"/>
    <lineage>
        <taxon>Bacteria</taxon>
        <taxon>Bacillati</taxon>
        <taxon>Bacillota</taxon>
        <taxon>Clostridia</taxon>
        <taxon>Eubacteriales</taxon>
        <taxon>Clostridiales Family XVII. Incertae Sedis</taxon>
        <taxon>Sulfobacillus</taxon>
    </lineage>
</organism>
<keyword evidence="3" id="KW-0813">Transport</keyword>
<evidence type="ECO:0000256" key="7">
    <source>
        <dbReference type="ARBA" id="ARBA00022989"/>
    </source>
</evidence>
<keyword evidence="12" id="KW-1185">Reference proteome</keyword>